<gene>
    <name evidence="1" type="ORF">DPEC_G00112870</name>
</gene>
<dbReference type="EMBL" id="CM055736">
    <property type="protein sequence ID" value="KAJ8006984.1"/>
    <property type="molecule type" value="Genomic_DNA"/>
</dbReference>
<comment type="caution">
    <text evidence="1">The sequence shown here is derived from an EMBL/GenBank/DDBJ whole genome shotgun (WGS) entry which is preliminary data.</text>
</comment>
<dbReference type="Proteomes" id="UP001157502">
    <property type="component" value="Chromosome 9"/>
</dbReference>
<sequence length="99" mass="11256">MVTPGGERKGLQQAAQEHSNTWGLDMLMGRVIKGELTAESSEGWAGRGNEDHMCLMDDLRVPVERQSEKGNVWHGMKSPWPPLFYPPQPFLFFSSRRLK</sequence>
<proteinExistence type="predicted"/>
<evidence type="ECO:0000313" key="1">
    <source>
        <dbReference type="EMBL" id="KAJ8006984.1"/>
    </source>
</evidence>
<name>A0ACC2GTL5_DALPE</name>
<organism evidence="1 2">
    <name type="scientific">Dallia pectoralis</name>
    <name type="common">Alaska blackfish</name>
    <dbReference type="NCBI Taxonomy" id="75939"/>
    <lineage>
        <taxon>Eukaryota</taxon>
        <taxon>Metazoa</taxon>
        <taxon>Chordata</taxon>
        <taxon>Craniata</taxon>
        <taxon>Vertebrata</taxon>
        <taxon>Euteleostomi</taxon>
        <taxon>Actinopterygii</taxon>
        <taxon>Neopterygii</taxon>
        <taxon>Teleostei</taxon>
        <taxon>Protacanthopterygii</taxon>
        <taxon>Esociformes</taxon>
        <taxon>Umbridae</taxon>
        <taxon>Dallia</taxon>
    </lineage>
</organism>
<protein>
    <submittedName>
        <fullName evidence="1">Uncharacterized protein</fullName>
    </submittedName>
</protein>
<accession>A0ACC2GTL5</accession>
<reference evidence="1" key="1">
    <citation type="submission" date="2021-05" db="EMBL/GenBank/DDBJ databases">
        <authorList>
            <person name="Pan Q."/>
            <person name="Jouanno E."/>
            <person name="Zahm M."/>
            <person name="Klopp C."/>
            <person name="Cabau C."/>
            <person name="Louis A."/>
            <person name="Berthelot C."/>
            <person name="Parey E."/>
            <person name="Roest Crollius H."/>
            <person name="Montfort J."/>
            <person name="Robinson-Rechavi M."/>
            <person name="Bouchez O."/>
            <person name="Lampietro C."/>
            <person name="Lopez Roques C."/>
            <person name="Donnadieu C."/>
            <person name="Postlethwait J."/>
            <person name="Bobe J."/>
            <person name="Dillon D."/>
            <person name="Chandos A."/>
            <person name="von Hippel F."/>
            <person name="Guiguen Y."/>
        </authorList>
    </citation>
    <scope>NUCLEOTIDE SEQUENCE</scope>
    <source>
        <strain evidence="1">YG-Jan2019</strain>
    </source>
</reference>
<keyword evidence="2" id="KW-1185">Reference proteome</keyword>
<evidence type="ECO:0000313" key="2">
    <source>
        <dbReference type="Proteomes" id="UP001157502"/>
    </source>
</evidence>